<dbReference type="RefSeq" id="WP_135030607.1">
    <property type="nucleotide sequence ID" value="NZ_BMLA01000007.1"/>
</dbReference>
<keyword evidence="4 7" id="KW-0862">Zinc</keyword>
<evidence type="ECO:0000256" key="6">
    <source>
        <dbReference type="ARBA" id="ARBA00023027"/>
    </source>
</evidence>
<organism evidence="8 9">
    <name type="scientific">Micrococcus flavus</name>
    <dbReference type="NCBI Taxonomy" id="384602"/>
    <lineage>
        <taxon>Bacteria</taxon>
        <taxon>Bacillati</taxon>
        <taxon>Actinomycetota</taxon>
        <taxon>Actinomycetes</taxon>
        <taxon>Micrococcales</taxon>
        <taxon>Micrococcaceae</taxon>
        <taxon>Micrococcus</taxon>
    </lineage>
</organism>
<proteinExistence type="inferred from homology"/>
<evidence type="ECO:0000256" key="3">
    <source>
        <dbReference type="ARBA" id="ARBA00022723"/>
    </source>
</evidence>
<name>A0A4Y8WXJ0_9MICC</name>
<keyword evidence="3 7" id="KW-0479">Metal-binding</keyword>
<dbReference type="EC" id="1.1.1.284" evidence="8"/>
<dbReference type="AlphaFoldDB" id="A0A4Y8WXJ0"/>
<dbReference type="CDD" id="cd08279">
    <property type="entry name" value="Zn_ADH_class_III"/>
    <property type="match status" value="1"/>
</dbReference>
<dbReference type="GO" id="GO:0008270">
    <property type="term" value="F:zinc ion binding"/>
    <property type="evidence" value="ECO:0007669"/>
    <property type="project" value="InterPro"/>
</dbReference>
<sequence>MKSKAAVIEELGAPFVVKEIEVADPIGAEVLVKTSAVGLCASDMHVAQDDYGFPLPAVFGHELAGVVTAVGPDVTEFQIGDRVVGSLVQFCGRCANCRRGRVHLCLRQEETLRAQGEPPRLTLDGEPLTQVFGLGAFSEYALVHQNQLVTPTVDVPAPQSALLGCSVLTGVGSVFNAARVQPGESVAVFGAGGVGLNVVSGARLAGAAQIVVVDLSDEKLELSRTFGATDVVNSSSEDAVARIRELTGGGVDHAFEVIGLAVTQKQAMAATVPGGGAYFIGIVPPGRELPVDVFQDLLIKQARVQGVYLGASNTKHLIPMLAQFYGEGRLNLDDLISQTIALEDINAGYDALRSGTVARSVVTSF</sequence>
<dbReference type="GO" id="GO:0005829">
    <property type="term" value="C:cytosol"/>
    <property type="evidence" value="ECO:0007669"/>
    <property type="project" value="TreeGrafter"/>
</dbReference>
<evidence type="ECO:0000313" key="8">
    <source>
        <dbReference type="EMBL" id="MBB4883865.1"/>
    </source>
</evidence>
<dbReference type="SUPFAM" id="SSF50129">
    <property type="entry name" value="GroES-like"/>
    <property type="match status" value="2"/>
</dbReference>
<dbReference type="GO" id="GO:0051903">
    <property type="term" value="F:S-(hydroxymethyl)glutathione dehydrogenase [NAD(P)+] activity"/>
    <property type="evidence" value="ECO:0007669"/>
    <property type="project" value="UniProtKB-EC"/>
</dbReference>
<comment type="caution">
    <text evidence="8">The sequence shown here is derived from an EMBL/GenBank/DDBJ whole genome shotgun (WGS) entry which is preliminary data.</text>
</comment>
<accession>A0A4Y8WXJ0</accession>
<dbReference type="InterPro" id="IPR002328">
    <property type="entry name" value="ADH_Zn_CS"/>
</dbReference>
<dbReference type="Pfam" id="PF00107">
    <property type="entry name" value="ADH_zinc_N"/>
    <property type="match status" value="1"/>
</dbReference>
<dbReference type="InterPro" id="IPR036291">
    <property type="entry name" value="NAD(P)-bd_dom_sf"/>
</dbReference>
<dbReference type="OrthoDB" id="334894at2"/>
<evidence type="ECO:0000256" key="1">
    <source>
        <dbReference type="ARBA" id="ARBA00001947"/>
    </source>
</evidence>
<keyword evidence="9" id="KW-1185">Reference proteome</keyword>
<dbReference type="InterPro" id="IPR011032">
    <property type="entry name" value="GroES-like_sf"/>
</dbReference>
<dbReference type="GO" id="GO:0004022">
    <property type="term" value="F:alcohol dehydrogenase (NAD+) activity"/>
    <property type="evidence" value="ECO:0007669"/>
    <property type="project" value="UniProtKB-EC"/>
</dbReference>
<keyword evidence="5 8" id="KW-0560">Oxidoreductase</keyword>
<dbReference type="InterPro" id="IPR013154">
    <property type="entry name" value="ADH-like_N"/>
</dbReference>
<comment type="cofactor">
    <cofactor evidence="1 7">
        <name>Zn(2+)</name>
        <dbReference type="ChEBI" id="CHEBI:29105"/>
    </cofactor>
</comment>
<dbReference type="Gene3D" id="3.40.50.720">
    <property type="entry name" value="NAD(P)-binding Rossmann-like Domain"/>
    <property type="match status" value="1"/>
</dbReference>
<dbReference type="PANTHER" id="PTHR43880:SF12">
    <property type="entry name" value="ALCOHOL DEHYDROGENASE CLASS-3"/>
    <property type="match status" value="1"/>
</dbReference>
<dbReference type="InterPro" id="IPR020843">
    <property type="entry name" value="ER"/>
</dbReference>
<evidence type="ECO:0000256" key="4">
    <source>
        <dbReference type="ARBA" id="ARBA00022833"/>
    </source>
</evidence>
<dbReference type="SUPFAM" id="SSF51735">
    <property type="entry name" value="NAD(P)-binding Rossmann-fold domains"/>
    <property type="match status" value="1"/>
</dbReference>
<dbReference type="PANTHER" id="PTHR43880">
    <property type="entry name" value="ALCOHOL DEHYDROGENASE"/>
    <property type="match status" value="1"/>
</dbReference>
<evidence type="ECO:0000256" key="2">
    <source>
        <dbReference type="ARBA" id="ARBA00008072"/>
    </source>
</evidence>
<comment type="similarity">
    <text evidence="2 7">Belongs to the zinc-containing alcohol dehydrogenase family.</text>
</comment>
<dbReference type="SMART" id="SM00829">
    <property type="entry name" value="PKS_ER"/>
    <property type="match status" value="1"/>
</dbReference>
<dbReference type="EC" id="1.1.1.1" evidence="8"/>
<evidence type="ECO:0000256" key="7">
    <source>
        <dbReference type="RuleBase" id="RU361277"/>
    </source>
</evidence>
<evidence type="ECO:0000313" key="9">
    <source>
        <dbReference type="Proteomes" id="UP000560081"/>
    </source>
</evidence>
<keyword evidence="6" id="KW-0520">NAD</keyword>
<dbReference type="Gene3D" id="3.90.180.10">
    <property type="entry name" value="Medium-chain alcohol dehydrogenases, catalytic domain"/>
    <property type="match status" value="1"/>
</dbReference>
<reference evidence="8 9" key="1">
    <citation type="submission" date="2020-08" db="EMBL/GenBank/DDBJ databases">
        <title>Sequencing the genomes of 1000 actinobacteria strains.</title>
        <authorList>
            <person name="Klenk H.-P."/>
        </authorList>
    </citation>
    <scope>NUCLEOTIDE SEQUENCE [LARGE SCALE GENOMIC DNA]</scope>
    <source>
        <strain evidence="8 9">DSM 19079</strain>
    </source>
</reference>
<gene>
    <name evidence="8" type="ORF">BJ976_002216</name>
</gene>
<dbReference type="InterPro" id="IPR013149">
    <property type="entry name" value="ADH-like_C"/>
</dbReference>
<dbReference type="Pfam" id="PF08240">
    <property type="entry name" value="ADH_N"/>
    <property type="match status" value="1"/>
</dbReference>
<protein>
    <submittedName>
        <fullName evidence="8">S-(Hydroxymethyl)glutathione dehydrogenase/alcohol dehydrogenase</fullName>
        <ecNumber evidence="8">1.1.1.1</ecNumber>
        <ecNumber evidence="8">1.1.1.284</ecNumber>
    </submittedName>
</protein>
<dbReference type="GO" id="GO:0046294">
    <property type="term" value="P:formaldehyde catabolic process"/>
    <property type="evidence" value="ECO:0007669"/>
    <property type="project" value="TreeGrafter"/>
</dbReference>
<dbReference type="FunFam" id="3.40.50.720:FF:000003">
    <property type="entry name" value="S-(hydroxymethyl)glutathione dehydrogenase"/>
    <property type="match status" value="1"/>
</dbReference>
<evidence type="ECO:0000256" key="5">
    <source>
        <dbReference type="ARBA" id="ARBA00023002"/>
    </source>
</evidence>
<dbReference type="EMBL" id="JACHMC010000001">
    <property type="protein sequence ID" value="MBB4883865.1"/>
    <property type="molecule type" value="Genomic_DNA"/>
</dbReference>
<dbReference type="PROSITE" id="PS00059">
    <property type="entry name" value="ADH_ZINC"/>
    <property type="match status" value="1"/>
</dbReference>
<dbReference type="Proteomes" id="UP000560081">
    <property type="component" value="Unassembled WGS sequence"/>
</dbReference>